<accession>A0A015I952</accession>
<dbReference type="AlphaFoldDB" id="A0A015I952"/>
<proteinExistence type="predicted"/>
<sequence>MVDNKFLPELSENLLEILDENQHYDIIIEVGNDPHIRKFRAHTLILNYRSPYFREILSTDKKKSKSDEHIKLPNISPEIFQIILRYIYGGKLSFGECNDSADIINVLVAASELKLRGLINHLQSILIENNSNWVEQNFNLVYRTSFEDDSFSELQNHCNDLMFKEPDKIFNSLGFPSIPEEGLISLVKSDNLQMKETQVWEYVLKWGLAQNPELPADYSKFSKNDFNILKNTLQQCIPFIRFYNLTSKEFSDKVLPYRKILPKELYMDLLKTFLNLHPNSNPSGKSKPRNNIGSKIITNRHVELILKWIDKLEITDKLTSSYDFKLMISGSRDGLSNNKFHEVCVNQPRTITVVKVKGINKILGGYNPIGWNSAIGGYSNTNESFIFSFENSINSNENYVLSRVADENHAIWNNHYYGPSFGNYDLILEGNNFCASYCRKGVYKSLIWETSELFSVEDYEVFQITKN</sequence>
<reference evidence="3 4" key="1">
    <citation type="submission" date="2014-02" db="EMBL/GenBank/DDBJ databases">
        <title>Single nucleus genome sequencing reveals high similarity among nuclei of an endomycorrhizal fungus.</title>
        <authorList>
            <person name="Lin K."/>
            <person name="Geurts R."/>
            <person name="Zhang Z."/>
            <person name="Limpens E."/>
            <person name="Saunders D.G."/>
            <person name="Mu D."/>
            <person name="Pang E."/>
            <person name="Cao H."/>
            <person name="Cha H."/>
            <person name="Lin T."/>
            <person name="Zhou Q."/>
            <person name="Shang Y."/>
            <person name="Li Y."/>
            <person name="Ivanov S."/>
            <person name="Sharma T."/>
            <person name="Velzen R.V."/>
            <person name="Ruijter N.D."/>
            <person name="Aanen D.K."/>
            <person name="Win J."/>
            <person name="Kamoun S."/>
            <person name="Bisseling T."/>
            <person name="Huang S."/>
        </authorList>
    </citation>
    <scope>NUCLEOTIDE SEQUENCE [LARGE SCALE GENOMIC DNA]</scope>
    <source>
        <strain evidence="4">DAOM197198w</strain>
    </source>
</reference>
<dbReference type="SMART" id="SM00225">
    <property type="entry name" value="BTB"/>
    <property type="match status" value="1"/>
</dbReference>
<evidence type="ECO:0000259" key="2">
    <source>
        <dbReference type="PROSITE" id="PS51886"/>
    </source>
</evidence>
<dbReference type="Proteomes" id="UP000022910">
    <property type="component" value="Unassembled WGS sequence"/>
</dbReference>
<dbReference type="Gene3D" id="3.30.710.10">
    <property type="entry name" value="Potassium Channel Kv1.1, Chain A"/>
    <property type="match status" value="1"/>
</dbReference>
<dbReference type="Pfam" id="PF07707">
    <property type="entry name" value="BACK"/>
    <property type="match status" value="1"/>
</dbReference>
<evidence type="ECO:0000259" key="1">
    <source>
        <dbReference type="PROSITE" id="PS50097"/>
    </source>
</evidence>
<dbReference type="InterPro" id="IPR011333">
    <property type="entry name" value="SKP1/BTB/POZ_sf"/>
</dbReference>
<dbReference type="CDD" id="cd18186">
    <property type="entry name" value="BTB_POZ_ZBTB_KLHL-like"/>
    <property type="match status" value="1"/>
</dbReference>
<protein>
    <recommendedName>
        <fullName evidence="5">Kelch-like protein 17</fullName>
    </recommendedName>
</protein>
<dbReference type="HOGENOM" id="CLU_021542_0_2_1"/>
<evidence type="ECO:0000313" key="4">
    <source>
        <dbReference type="Proteomes" id="UP000022910"/>
    </source>
</evidence>
<dbReference type="PANTHER" id="PTHR45774:SF3">
    <property type="entry name" value="BTB (POZ) DOMAIN-CONTAINING 2B-RELATED"/>
    <property type="match status" value="1"/>
</dbReference>
<evidence type="ECO:0000313" key="3">
    <source>
        <dbReference type="EMBL" id="EXX50325.1"/>
    </source>
</evidence>
<dbReference type="PROSITE" id="PS50097">
    <property type="entry name" value="BTB"/>
    <property type="match status" value="1"/>
</dbReference>
<dbReference type="EMBL" id="JEMT01030000">
    <property type="protein sequence ID" value="EXX50325.1"/>
    <property type="molecule type" value="Genomic_DNA"/>
</dbReference>
<gene>
    <name evidence="3" type="ORF">RirG_271870</name>
</gene>
<feature type="domain" description="TLDc" evidence="2">
    <location>
        <begin position="295"/>
        <end position="465"/>
    </location>
</feature>
<evidence type="ECO:0008006" key="5">
    <source>
        <dbReference type="Google" id="ProtNLM"/>
    </source>
</evidence>
<dbReference type="PROSITE" id="PS51886">
    <property type="entry name" value="TLDC"/>
    <property type="match status" value="1"/>
</dbReference>
<dbReference type="PANTHER" id="PTHR45774">
    <property type="entry name" value="BTB/POZ DOMAIN-CONTAINING"/>
    <property type="match status" value="1"/>
</dbReference>
<name>A0A015I952_RHIIW</name>
<dbReference type="InterPro" id="IPR006571">
    <property type="entry name" value="TLDc_dom"/>
</dbReference>
<dbReference type="InterPro" id="IPR011705">
    <property type="entry name" value="BACK"/>
</dbReference>
<dbReference type="InterPro" id="IPR000210">
    <property type="entry name" value="BTB/POZ_dom"/>
</dbReference>
<dbReference type="Pfam" id="PF00651">
    <property type="entry name" value="BTB"/>
    <property type="match status" value="1"/>
</dbReference>
<comment type="caution">
    <text evidence="3">The sequence shown here is derived from an EMBL/GenBank/DDBJ whole genome shotgun (WGS) entry which is preliminary data.</text>
</comment>
<feature type="domain" description="BTB" evidence="1">
    <location>
        <begin position="24"/>
        <end position="96"/>
    </location>
</feature>
<dbReference type="SUPFAM" id="SSF54695">
    <property type="entry name" value="POZ domain"/>
    <property type="match status" value="1"/>
</dbReference>
<dbReference type="Gene3D" id="1.25.40.420">
    <property type="match status" value="1"/>
</dbReference>
<dbReference type="Pfam" id="PF07534">
    <property type="entry name" value="TLD"/>
    <property type="match status" value="1"/>
</dbReference>
<keyword evidence="4" id="KW-1185">Reference proteome</keyword>
<organism evidence="3 4">
    <name type="scientific">Rhizophagus irregularis (strain DAOM 197198w)</name>
    <name type="common">Glomus intraradices</name>
    <dbReference type="NCBI Taxonomy" id="1432141"/>
    <lineage>
        <taxon>Eukaryota</taxon>
        <taxon>Fungi</taxon>
        <taxon>Fungi incertae sedis</taxon>
        <taxon>Mucoromycota</taxon>
        <taxon>Glomeromycotina</taxon>
        <taxon>Glomeromycetes</taxon>
        <taxon>Glomerales</taxon>
        <taxon>Glomeraceae</taxon>
        <taxon>Rhizophagus</taxon>
    </lineage>
</organism>
<dbReference type="OrthoDB" id="2423124at2759"/>